<evidence type="ECO:0000256" key="9">
    <source>
        <dbReference type="ARBA" id="ARBA00023211"/>
    </source>
</evidence>
<evidence type="ECO:0000256" key="12">
    <source>
        <dbReference type="ARBA" id="ARBA00081411"/>
    </source>
</evidence>
<dbReference type="SUPFAM" id="SSF55920">
    <property type="entry name" value="Creatinase/aminopeptidase"/>
    <property type="match status" value="1"/>
</dbReference>
<evidence type="ECO:0000256" key="5">
    <source>
        <dbReference type="ARBA" id="ARBA00022670"/>
    </source>
</evidence>
<sequence>MTINYQKRRDILLSEIEADSAVILVGNTEKVRNKNITYNFRQDNDFYYLTGFAEPDAVAVLRPDSEQPFVLFNLPKDEAAEINFGHRCGQKMAGELYGSDAAYDIAELEERLPALLEQRQHIYLSDELGRFEDRIFSWLNRQRRSVKFDETKVFRSLHSVLPYIHERRIIKDEAELARIRQAVNASVDGHKTVMKQAKPGVNEQQLAGAFFGKVSEYGCQDVGYPTILASGNNACCLHYTENNDELQDGQILLIDAGGDYQYYTADITRSFPVNGTFNNTQKAVYEIVLAALDNAIAQVKPGNPWNRLYETAMETLAQGLIDLGILNCSFEEAMTKELYKPYSIHKTGHWMGLDVHDVGRYKNNGEWKTLQANMVFTIEPGLYFPAHDNSVAPEFRGMGIRIEDDILVTVDGHENLSAGAPRTVEEIEAWMAS</sequence>
<gene>
    <name evidence="14" type="ORF">HNR48_000683</name>
</gene>
<comment type="catalytic activity">
    <reaction evidence="1">
        <text>Release of any N-terminal amino acid, including proline, that is linked to proline, even from a dipeptide or tripeptide.</text>
        <dbReference type="EC" id="3.4.11.9"/>
    </reaction>
</comment>
<dbReference type="Gene3D" id="3.40.350.10">
    <property type="entry name" value="Creatinase/prolidase N-terminal domain"/>
    <property type="match status" value="1"/>
</dbReference>
<keyword evidence="7 14" id="KW-0378">Hydrolase</keyword>
<feature type="domain" description="Aminopeptidase P N-terminal" evidence="13">
    <location>
        <begin position="1"/>
        <end position="132"/>
    </location>
</feature>
<evidence type="ECO:0000256" key="8">
    <source>
        <dbReference type="ARBA" id="ARBA00023049"/>
    </source>
</evidence>
<dbReference type="GO" id="GO:0070006">
    <property type="term" value="F:metalloaminopeptidase activity"/>
    <property type="evidence" value="ECO:0007669"/>
    <property type="project" value="InterPro"/>
</dbReference>
<dbReference type="SUPFAM" id="SSF53092">
    <property type="entry name" value="Creatinase/prolidase N-terminal domain"/>
    <property type="match status" value="1"/>
</dbReference>
<comment type="cofactor">
    <cofactor evidence="2">
        <name>Mn(2+)</name>
        <dbReference type="ChEBI" id="CHEBI:29035"/>
    </cofactor>
</comment>
<dbReference type="GO" id="GO:0005829">
    <property type="term" value="C:cytosol"/>
    <property type="evidence" value="ECO:0007669"/>
    <property type="project" value="TreeGrafter"/>
</dbReference>
<dbReference type="InterPro" id="IPR029149">
    <property type="entry name" value="Creatin/AminoP/Spt16_N"/>
</dbReference>
<keyword evidence="9" id="KW-0464">Manganese</keyword>
<dbReference type="GO" id="GO:0030145">
    <property type="term" value="F:manganese ion binding"/>
    <property type="evidence" value="ECO:0007669"/>
    <property type="project" value="InterPro"/>
</dbReference>
<comment type="similarity">
    <text evidence="3">Belongs to the peptidase M24B family.</text>
</comment>
<evidence type="ECO:0000256" key="10">
    <source>
        <dbReference type="ARBA" id="ARBA00069363"/>
    </source>
</evidence>
<dbReference type="CDD" id="cd01087">
    <property type="entry name" value="Prolidase"/>
    <property type="match status" value="1"/>
</dbReference>
<keyword evidence="6" id="KW-0479">Metal-binding</keyword>
<proteinExistence type="inferred from homology"/>
<name>A0A7X0JS42_9GAMM</name>
<comment type="caution">
    <text evidence="14">The sequence shown here is derived from an EMBL/GenBank/DDBJ whole genome shotgun (WGS) entry which is preliminary data.</text>
</comment>
<evidence type="ECO:0000313" key="14">
    <source>
        <dbReference type="EMBL" id="MBB6520405.1"/>
    </source>
</evidence>
<evidence type="ECO:0000256" key="11">
    <source>
        <dbReference type="ARBA" id="ARBA00075356"/>
    </source>
</evidence>
<evidence type="ECO:0000256" key="7">
    <source>
        <dbReference type="ARBA" id="ARBA00022801"/>
    </source>
</evidence>
<evidence type="ECO:0000256" key="4">
    <source>
        <dbReference type="ARBA" id="ARBA00012574"/>
    </source>
</evidence>
<dbReference type="InterPro" id="IPR052433">
    <property type="entry name" value="X-Pro_dipept-like"/>
</dbReference>
<dbReference type="AlphaFoldDB" id="A0A7X0JS42"/>
<dbReference type="Pfam" id="PF00557">
    <property type="entry name" value="Peptidase_M24"/>
    <property type="match status" value="1"/>
</dbReference>
<dbReference type="RefSeq" id="WP_166851364.1">
    <property type="nucleotide sequence ID" value="NZ_JAAONY010000001.1"/>
</dbReference>
<dbReference type="GO" id="GO:0006508">
    <property type="term" value="P:proteolysis"/>
    <property type="evidence" value="ECO:0007669"/>
    <property type="project" value="UniProtKB-KW"/>
</dbReference>
<keyword evidence="5" id="KW-0645">Protease</keyword>
<keyword evidence="14" id="KW-0031">Aminopeptidase</keyword>
<dbReference type="PANTHER" id="PTHR43226:SF4">
    <property type="entry name" value="XAA-PRO AMINOPEPTIDASE 3"/>
    <property type="match status" value="1"/>
</dbReference>
<dbReference type="Pfam" id="PF05195">
    <property type="entry name" value="AMP_N"/>
    <property type="match status" value="1"/>
</dbReference>
<keyword evidence="8" id="KW-0482">Metalloprotease</keyword>
<evidence type="ECO:0000256" key="1">
    <source>
        <dbReference type="ARBA" id="ARBA00001424"/>
    </source>
</evidence>
<dbReference type="SMART" id="SM01011">
    <property type="entry name" value="AMP_N"/>
    <property type="match status" value="1"/>
</dbReference>
<evidence type="ECO:0000256" key="6">
    <source>
        <dbReference type="ARBA" id="ARBA00022723"/>
    </source>
</evidence>
<keyword evidence="15" id="KW-1185">Reference proteome</keyword>
<dbReference type="Proteomes" id="UP000528457">
    <property type="component" value="Unassembled WGS sequence"/>
</dbReference>
<dbReference type="InterPro" id="IPR007865">
    <property type="entry name" value="Aminopep_P_N"/>
</dbReference>
<dbReference type="PANTHER" id="PTHR43226">
    <property type="entry name" value="XAA-PRO AMINOPEPTIDASE 3"/>
    <property type="match status" value="1"/>
</dbReference>
<dbReference type="EC" id="3.4.11.9" evidence="4"/>
<dbReference type="Gene3D" id="3.90.230.10">
    <property type="entry name" value="Creatinase/methionine aminopeptidase superfamily"/>
    <property type="match status" value="1"/>
</dbReference>
<organism evidence="14 15">
    <name type="scientific">Pseudoteredinibacter isoporae</name>
    <dbReference type="NCBI Taxonomy" id="570281"/>
    <lineage>
        <taxon>Bacteria</taxon>
        <taxon>Pseudomonadati</taxon>
        <taxon>Pseudomonadota</taxon>
        <taxon>Gammaproteobacteria</taxon>
        <taxon>Cellvibrionales</taxon>
        <taxon>Cellvibrionaceae</taxon>
        <taxon>Pseudoteredinibacter</taxon>
    </lineage>
</organism>
<evidence type="ECO:0000313" key="15">
    <source>
        <dbReference type="Proteomes" id="UP000528457"/>
    </source>
</evidence>
<dbReference type="InterPro" id="IPR000994">
    <property type="entry name" value="Pept_M24"/>
</dbReference>
<dbReference type="InterPro" id="IPR036005">
    <property type="entry name" value="Creatinase/aminopeptidase-like"/>
</dbReference>
<evidence type="ECO:0000256" key="2">
    <source>
        <dbReference type="ARBA" id="ARBA00001936"/>
    </source>
</evidence>
<protein>
    <recommendedName>
        <fullName evidence="10">Xaa-Pro aminopeptidase</fullName>
        <ecNumber evidence="4">3.4.11.9</ecNumber>
    </recommendedName>
    <alternativeName>
        <fullName evidence="11">Aminopeptidase P II</fullName>
    </alternativeName>
    <alternativeName>
        <fullName evidence="12">X-Pro aminopeptidase</fullName>
    </alternativeName>
</protein>
<evidence type="ECO:0000259" key="13">
    <source>
        <dbReference type="SMART" id="SM01011"/>
    </source>
</evidence>
<reference evidence="14 15" key="1">
    <citation type="submission" date="2020-08" db="EMBL/GenBank/DDBJ databases">
        <title>Genomic Encyclopedia of Type Strains, Phase IV (KMG-IV): sequencing the most valuable type-strain genomes for metagenomic binning, comparative biology and taxonomic classification.</title>
        <authorList>
            <person name="Goeker M."/>
        </authorList>
    </citation>
    <scope>NUCLEOTIDE SEQUENCE [LARGE SCALE GENOMIC DNA]</scope>
    <source>
        <strain evidence="14 15">DSM 22368</strain>
    </source>
</reference>
<dbReference type="EMBL" id="JACHHT010000001">
    <property type="protein sequence ID" value="MBB6520405.1"/>
    <property type="molecule type" value="Genomic_DNA"/>
</dbReference>
<dbReference type="InParanoid" id="A0A7X0JS42"/>
<evidence type="ECO:0000256" key="3">
    <source>
        <dbReference type="ARBA" id="ARBA00008766"/>
    </source>
</evidence>
<accession>A0A7X0JS42</accession>
<dbReference type="FunFam" id="3.90.230.10:FF:000002">
    <property type="entry name" value="Xaa-Pro aminopeptidase 3"/>
    <property type="match status" value="1"/>
</dbReference>